<organism evidence="2 3">
    <name type="scientific">Nocardia aurantia</name>
    <dbReference type="NCBI Taxonomy" id="2585199"/>
    <lineage>
        <taxon>Bacteria</taxon>
        <taxon>Bacillati</taxon>
        <taxon>Actinomycetota</taxon>
        <taxon>Actinomycetes</taxon>
        <taxon>Mycobacteriales</taxon>
        <taxon>Nocardiaceae</taxon>
        <taxon>Nocardia</taxon>
    </lineage>
</organism>
<keyword evidence="3" id="KW-1185">Reference proteome</keyword>
<protein>
    <submittedName>
        <fullName evidence="2">Uncharacterized protein</fullName>
    </submittedName>
</protein>
<dbReference type="AlphaFoldDB" id="A0A7K0DWE5"/>
<comment type="caution">
    <text evidence="2">The sequence shown here is derived from an EMBL/GenBank/DDBJ whole genome shotgun (WGS) entry which is preliminary data.</text>
</comment>
<name>A0A7K0DWE5_9NOCA</name>
<evidence type="ECO:0000313" key="2">
    <source>
        <dbReference type="EMBL" id="MQY30103.1"/>
    </source>
</evidence>
<sequence>MRNLVVFTTVIAGVLVPMGSAAAESVSAPAAARASAVATGSSSEDVFCAVLRFLKGGWAGQPADCSF</sequence>
<accession>A0A7K0DWE5</accession>
<reference evidence="2 3" key="1">
    <citation type="submission" date="2019-10" db="EMBL/GenBank/DDBJ databases">
        <title>Nocardia macrotermitis sp. nov. and Nocardia aurantia sp. nov., isolated from the gut of fungus growing-termite Macrotermes natalensis.</title>
        <authorList>
            <person name="Benndorf R."/>
            <person name="Schwitalla J."/>
            <person name="Martin K."/>
            <person name="De Beer W."/>
            <person name="Kaster A.-K."/>
            <person name="Vollmers J."/>
            <person name="Poulsen M."/>
            <person name="Beemelmanns C."/>
        </authorList>
    </citation>
    <scope>NUCLEOTIDE SEQUENCE [LARGE SCALE GENOMIC DNA]</scope>
    <source>
        <strain evidence="2 3">RB56</strain>
    </source>
</reference>
<feature type="signal peptide" evidence="1">
    <location>
        <begin position="1"/>
        <end position="22"/>
    </location>
</feature>
<dbReference type="RefSeq" id="WP_153347426.1">
    <property type="nucleotide sequence ID" value="NZ_WEGI01000013.1"/>
</dbReference>
<proteinExistence type="predicted"/>
<dbReference type="EMBL" id="WEGI01000013">
    <property type="protein sequence ID" value="MQY30103.1"/>
    <property type="molecule type" value="Genomic_DNA"/>
</dbReference>
<evidence type="ECO:0000313" key="3">
    <source>
        <dbReference type="Proteomes" id="UP000431401"/>
    </source>
</evidence>
<feature type="chain" id="PRO_5029791454" evidence="1">
    <location>
        <begin position="23"/>
        <end position="67"/>
    </location>
</feature>
<dbReference type="Proteomes" id="UP000431401">
    <property type="component" value="Unassembled WGS sequence"/>
</dbReference>
<gene>
    <name evidence="2" type="ORF">NRB56_57010</name>
</gene>
<evidence type="ECO:0000256" key="1">
    <source>
        <dbReference type="SAM" id="SignalP"/>
    </source>
</evidence>
<keyword evidence="1" id="KW-0732">Signal</keyword>